<protein>
    <submittedName>
        <fullName evidence="2">Uncharacterized protein</fullName>
    </submittedName>
</protein>
<sequence length="423" mass="48970">ALKRLRLLGEWQDGLNGCVNPGWRRARAVRQDGIKVLLYRQALLICRRWGLKSKQSELDERWDACLQELRDHFFDDWDERVAERLYNFNHRSHFPYLHALETVLRYVQKVTRRPNFAYPNIDPNAIYPPETSKRDVQVRIIAIWPERFEMLHAQDDEDLDIINYYPARVHEGADLPFDSEIFMLQVQGVFNLMNLLTAWNVQGLARFPRFIDGIITPGDPTLAAIQNAHFPQDDLGLDNGNFRTPVMAPCDLYTWIRTFERAPGLPQNWIPTLRFILHPPGAPDYDFERGLHHIGQCVSFRDWKEQSSCMLPKPPVGESPTDEFWVAMRQPRRNEAIPLNMEDAVVIDYDDPATIPDPDEPNTTRNIRRPIPLIQQADSDLTLTGLSDTDPDNYDSDESYASPVPHDPEEEEINDDSSIESVD</sequence>
<dbReference type="AlphaFoldDB" id="A0A3N4H833"/>
<feature type="compositionally biased region" description="Acidic residues" evidence="1">
    <location>
        <begin position="408"/>
        <end position="423"/>
    </location>
</feature>
<feature type="compositionally biased region" description="Polar residues" evidence="1">
    <location>
        <begin position="376"/>
        <end position="387"/>
    </location>
</feature>
<evidence type="ECO:0000256" key="1">
    <source>
        <dbReference type="SAM" id="MobiDB-lite"/>
    </source>
</evidence>
<accession>A0A3N4H833</accession>
<feature type="region of interest" description="Disordered" evidence="1">
    <location>
        <begin position="350"/>
        <end position="423"/>
    </location>
</feature>
<reference evidence="2 3" key="1">
    <citation type="journal article" date="2018" name="Nat. Ecol. Evol.">
        <title>Pezizomycetes genomes reveal the molecular basis of ectomycorrhizal truffle lifestyle.</title>
        <authorList>
            <person name="Murat C."/>
            <person name="Payen T."/>
            <person name="Noel B."/>
            <person name="Kuo A."/>
            <person name="Morin E."/>
            <person name="Chen J."/>
            <person name="Kohler A."/>
            <person name="Krizsan K."/>
            <person name="Balestrini R."/>
            <person name="Da Silva C."/>
            <person name="Montanini B."/>
            <person name="Hainaut M."/>
            <person name="Levati E."/>
            <person name="Barry K.W."/>
            <person name="Belfiori B."/>
            <person name="Cichocki N."/>
            <person name="Clum A."/>
            <person name="Dockter R.B."/>
            <person name="Fauchery L."/>
            <person name="Guy J."/>
            <person name="Iotti M."/>
            <person name="Le Tacon F."/>
            <person name="Lindquist E.A."/>
            <person name="Lipzen A."/>
            <person name="Malagnac F."/>
            <person name="Mello A."/>
            <person name="Molinier V."/>
            <person name="Miyauchi S."/>
            <person name="Poulain J."/>
            <person name="Riccioni C."/>
            <person name="Rubini A."/>
            <person name="Sitrit Y."/>
            <person name="Splivallo R."/>
            <person name="Traeger S."/>
            <person name="Wang M."/>
            <person name="Zifcakova L."/>
            <person name="Wipf D."/>
            <person name="Zambonelli A."/>
            <person name="Paolocci F."/>
            <person name="Nowrousian M."/>
            <person name="Ottonello S."/>
            <person name="Baldrian P."/>
            <person name="Spatafora J.W."/>
            <person name="Henrissat B."/>
            <person name="Nagy L.G."/>
            <person name="Aury J.M."/>
            <person name="Wincker P."/>
            <person name="Grigoriev I.V."/>
            <person name="Bonfante P."/>
            <person name="Martin F.M."/>
        </authorList>
    </citation>
    <scope>NUCLEOTIDE SEQUENCE [LARGE SCALE GENOMIC DNA]</scope>
    <source>
        <strain evidence="2 3">RN42</strain>
    </source>
</reference>
<dbReference type="Proteomes" id="UP000275078">
    <property type="component" value="Unassembled WGS sequence"/>
</dbReference>
<evidence type="ECO:0000313" key="3">
    <source>
        <dbReference type="Proteomes" id="UP000275078"/>
    </source>
</evidence>
<keyword evidence="3" id="KW-1185">Reference proteome</keyword>
<feature type="compositionally biased region" description="Acidic residues" evidence="1">
    <location>
        <begin position="389"/>
        <end position="398"/>
    </location>
</feature>
<proteinExistence type="predicted"/>
<organism evidence="2 3">
    <name type="scientific">Ascobolus immersus RN42</name>
    <dbReference type="NCBI Taxonomy" id="1160509"/>
    <lineage>
        <taxon>Eukaryota</taxon>
        <taxon>Fungi</taxon>
        <taxon>Dikarya</taxon>
        <taxon>Ascomycota</taxon>
        <taxon>Pezizomycotina</taxon>
        <taxon>Pezizomycetes</taxon>
        <taxon>Pezizales</taxon>
        <taxon>Ascobolaceae</taxon>
        <taxon>Ascobolus</taxon>
    </lineage>
</organism>
<gene>
    <name evidence="2" type="ORF">BJ508DRAFT_336574</name>
</gene>
<feature type="non-terminal residue" evidence="2">
    <location>
        <position position="1"/>
    </location>
</feature>
<name>A0A3N4H833_ASCIM</name>
<dbReference type="EMBL" id="ML120002">
    <property type="protein sequence ID" value="RPA70955.1"/>
    <property type="molecule type" value="Genomic_DNA"/>
</dbReference>
<evidence type="ECO:0000313" key="2">
    <source>
        <dbReference type="EMBL" id="RPA70955.1"/>
    </source>
</evidence>